<feature type="chain" id="PRO_5046236885" evidence="1">
    <location>
        <begin position="22"/>
        <end position="838"/>
    </location>
</feature>
<protein>
    <submittedName>
        <fullName evidence="3">Right-handed parallel beta-helix repeat-containing protein</fullName>
    </submittedName>
</protein>
<evidence type="ECO:0000259" key="2">
    <source>
        <dbReference type="Pfam" id="PF21231"/>
    </source>
</evidence>
<dbReference type="SMART" id="SM00710">
    <property type="entry name" value="PbH1"/>
    <property type="match status" value="3"/>
</dbReference>
<keyword evidence="4" id="KW-1185">Reference proteome</keyword>
<organism evidence="3 4">
    <name type="scientific">Arcicella aquatica</name>
    <dbReference type="NCBI Taxonomy" id="217141"/>
    <lineage>
        <taxon>Bacteria</taxon>
        <taxon>Pseudomonadati</taxon>
        <taxon>Bacteroidota</taxon>
        <taxon>Cytophagia</taxon>
        <taxon>Cytophagales</taxon>
        <taxon>Flectobacillaceae</taxon>
        <taxon>Arcicella</taxon>
    </lineage>
</organism>
<dbReference type="InterPro" id="IPR008000">
    <property type="entry name" value="Rham/fucose_mutarotase"/>
</dbReference>
<dbReference type="PANTHER" id="PTHR36453:SF1">
    <property type="entry name" value="RIGHT HANDED BETA HELIX DOMAIN-CONTAINING PROTEIN"/>
    <property type="match status" value="1"/>
</dbReference>
<comment type="caution">
    <text evidence="3">The sequence shown here is derived from an EMBL/GenBank/DDBJ whole genome shotgun (WGS) entry which is preliminary data.</text>
</comment>
<evidence type="ECO:0000313" key="3">
    <source>
        <dbReference type="EMBL" id="MEA5257809.1"/>
    </source>
</evidence>
<feature type="signal peptide" evidence="1">
    <location>
        <begin position="1"/>
        <end position="21"/>
    </location>
</feature>
<dbReference type="InterPro" id="IPR011008">
    <property type="entry name" value="Dimeric_a/b-barrel"/>
</dbReference>
<dbReference type="RefSeq" id="WP_323248442.1">
    <property type="nucleotide sequence ID" value="NZ_JAYFUL010000010.1"/>
</dbReference>
<name>A0ABU5QMA0_9BACT</name>
<dbReference type="InterPro" id="IPR006626">
    <property type="entry name" value="PbH1"/>
</dbReference>
<dbReference type="InterPro" id="IPR048482">
    <property type="entry name" value="GH141_ins"/>
</dbReference>
<evidence type="ECO:0000313" key="4">
    <source>
        <dbReference type="Proteomes" id="UP001304671"/>
    </source>
</evidence>
<sequence>MKYFFIVFSFLSIAFSPNSQAQTDIWVSPDGLDVNIGSQDKPLQTVAMAIRKVREMRRLSDGNLTKAIHIYLRKGSYQLYEPIVIRPEDAGTAISPTIIEAAPNEKPIISGGISITGWTKLKGSLAGLPKEAIGKVWVADAPKVGGDLLKFRQLWVNNQKAVRAKDTPYPIMNRILSWNKKEETCWIPAPKFGDLSKVNGMEMFIHQWWAIASLRIKKIEVQGDSAKLSFFQPESRIQSEHPWPAPWISKETGNSAFYLSNALQFLNQEGEWYLDSKSEKVYYIPRANEVMDKAEVVVSSLETLLRIEGTIDNPVAYVFFKNIAFNHSSWLRPSKQGHVPHQAGLYMLDAYKLKIPGTPDKKTLENQAWVGRPKAAVEVSYAHHTGFEGCRFEHLASTGLDYHKGVHDNIIKGNLFKDIGGTGIQAGVFADEVTEIHLPYNPSDEREVCTNLLISNNLITDVTNEDWGCVGIGVGYVKGINIEHNDISDVSYSGISMGWGWTKTINAMKNNKIMANKIHHYAKHMYDVAAIYTLSAQPGSVISENYVDSIYKAPYAHIPNHWFYLYTDEGSSYFTIKDNWTPSKKFLQNANGPGNTWQNNGPQVADSIKVKAGIQSEYSYLLNDKNLADKYWAINVEKPVIIELITENGKTVDRKKLDEILLKSKVSQEALFQWENHVVIFDKVQDVYLLRERLRNAFPQVLIKTYDDLFYEFNQERCKNEKVAKEWSHTILTANLVADTTLQKEYLAYHATQFAKWPEVAQGFCNADFQQLLLYKNGRQLMLVISIPKGENLDKLNPKTIENNPRVVEWNTLMKKYQEGITGTKKDETWVFLKPAGN</sequence>
<accession>A0ABU5QMA0</accession>
<dbReference type="Gene3D" id="3.30.70.100">
    <property type="match status" value="1"/>
</dbReference>
<gene>
    <name evidence="3" type="ORF">VB264_08430</name>
</gene>
<feature type="domain" description="GH141-like insertion" evidence="2">
    <location>
        <begin position="134"/>
        <end position="286"/>
    </location>
</feature>
<evidence type="ECO:0000256" key="1">
    <source>
        <dbReference type="SAM" id="SignalP"/>
    </source>
</evidence>
<dbReference type="SUPFAM" id="SSF51126">
    <property type="entry name" value="Pectin lyase-like"/>
    <property type="match status" value="1"/>
</dbReference>
<dbReference type="Gene3D" id="2.160.20.10">
    <property type="entry name" value="Single-stranded right-handed beta-helix, Pectin lyase-like"/>
    <property type="match status" value="2"/>
</dbReference>
<dbReference type="Pfam" id="PF05336">
    <property type="entry name" value="rhaM"/>
    <property type="match status" value="1"/>
</dbReference>
<dbReference type="Pfam" id="PF21231">
    <property type="entry name" value="GH141_M"/>
    <property type="match status" value="1"/>
</dbReference>
<dbReference type="InterPro" id="IPR012334">
    <property type="entry name" value="Pectin_lyas_fold"/>
</dbReference>
<dbReference type="InterPro" id="IPR011050">
    <property type="entry name" value="Pectin_lyase_fold/virulence"/>
</dbReference>
<dbReference type="SUPFAM" id="SSF54909">
    <property type="entry name" value="Dimeric alpha+beta barrel"/>
    <property type="match status" value="1"/>
</dbReference>
<dbReference type="Proteomes" id="UP001304671">
    <property type="component" value="Unassembled WGS sequence"/>
</dbReference>
<dbReference type="PANTHER" id="PTHR36453">
    <property type="entry name" value="SECRETED PROTEIN-RELATED"/>
    <property type="match status" value="1"/>
</dbReference>
<proteinExistence type="predicted"/>
<dbReference type="EMBL" id="JAYFUL010000010">
    <property type="protein sequence ID" value="MEA5257809.1"/>
    <property type="molecule type" value="Genomic_DNA"/>
</dbReference>
<keyword evidence="1" id="KW-0732">Signal</keyword>
<reference evidence="3 4" key="1">
    <citation type="submission" date="2023-12" db="EMBL/GenBank/DDBJ databases">
        <title>Novel species of the genus Arcicella isolated from rivers.</title>
        <authorList>
            <person name="Lu H."/>
        </authorList>
    </citation>
    <scope>NUCLEOTIDE SEQUENCE [LARGE SCALE GENOMIC DNA]</scope>
    <source>
        <strain evidence="3 4">LMG 21963</strain>
    </source>
</reference>